<dbReference type="AlphaFoldDB" id="A0AAD6LS55"/>
<organism evidence="2 3">
    <name type="scientific">Populus alba x Populus x berolinensis</name>
    <dbReference type="NCBI Taxonomy" id="444605"/>
    <lineage>
        <taxon>Eukaryota</taxon>
        <taxon>Viridiplantae</taxon>
        <taxon>Streptophyta</taxon>
        <taxon>Embryophyta</taxon>
        <taxon>Tracheophyta</taxon>
        <taxon>Spermatophyta</taxon>
        <taxon>Magnoliopsida</taxon>
        <taxon>eudicotyledons</taxon>
        <taxon>Gunneridae</taxon>
        <taxon>Pentapetalae</taxon>
        <taxon>rosids</taxon>
        <taxon>fabids</taxon>
        <taxon>Malpighiales</taxon>
        <taxon>Salicaceae</taxon>
        <taxon>Saliceae</taxon>
        <taxon>Populus</taxon>
    </lineage>
</organism>
<evidence type="ECO:0000256" key="1">
    <source>
        <dbReference type="SAM" id="MobiDB-lite"/>
    </source>
</evidence>
<protein>
    <submittedName>
        <fullName evidence="2">Uncharacterized protein</fullName>
    </submittedName>
</protein>
<feature type="compositionally biased region" description="Polar residues" evidence="1">
    <location>
        <begin position="45"/>
        <end position="59"/>
    </location>
</feature>
<keyword evidence="3" id="KW-1185">Reference proteome</keyword>
<name>A0AAD6LS55_9ROSI</name>
<evidence type="ECO:0000313" key="2">
    <source>
        <dbReference type="EMBL" id="KAJ6972136.1"/>
    </source>
</evidence>
<sequence length="88" mass="9595">MFLNFLQTHDLPFQHQINPSLQLTASNSSPPATQKALILQLTANNSSPLHHGQQRQPPCTTIAEPTPLSTKPNPAIILAEIGVHVRKS</sequence>
<dbReference type="EMBL" id="JAQIZT010000014">
    <property type="protein sequence ID" value="KAJ6972136.1"/>
    <property type="molecule type" value="Genomic_DNA"/>
</dbReference>
<dbReference type="Proteomes" id="UP001164929">
    <property type="component" value="Chromosome 14"/>
</dbReference>
<comment type="caution">
    <text evidence="2">The sequence shown here is derived from an EMBL/GenBank/DDBJ whole genome shotgun (WGS) entry which is preliminary data.</text>
</comment>
<gene>
    <name evidence="2" type="ORF">NC653_032650</name>
</gene>
<evidence type="ECO:0000313" key="3">
    <source>
        <dbReference type="Proteomes" id="UP001164929"/>
    </source>
</evidence>
<accession>A0AAD6LS55</accession>
<feature type="region of interest" description="Disordered" evidence="1">
    <location>
        <begin position="45"/>
        <end position="68"/>
    </location>
</feature>
<reference evidence="2" key="1">
    <citation type="journal article" date="2023" name="Mol. Ecol. Resour.">
        <title>Chromosome-level genome assembly of a triploid poplar Populus alba 'Berolinensis'.</title>
        <authorList>
            <person name="Chen S."/>
            <person name="Yu Y."/>
            <person name="Wang X."/>
            <person name="Wang S."/>
            <person name="Zhang T."/>
            <person name="Zhou Y."/>
            <person name="He R."/>
            <person name="Meng N."/>
            <person name="Wang Y."/>
            <person name="Liu W."/>
            <person name="Liu Z."/>
            <person name="Liu J."/>
            <person name="Guo Q."/>
            <person name="Huang H."/>
            <person name="Sederoff R.R."/>
            <person name="Wang G."/>
            <person name="Qu G."/>
            <person name="Chen S."/>
        </authorList>
    </citation>
    <scope>NUCLEOTIDE SEQUENCE</scope>
    <source>
        <strain evidence="2">SC-2020</strain>
    </source>
</reference>
<proteinExistence type="predicted"/>